<dbReference type="OrthoDB" id="7069254at2"/>
<dbReference type="EMBL" id="PSNW01000002">
    <property type="protein sequence ID" value="PPE75099.1"/>
    <property type="molecule type" value="Genomic_DNA"/>
</dbReference>
<protein>
    <submittedName>
        <fullName evidence="1">Uncharacterized protein</fullName>
    </submittedName>
</protein>
<reference evidence="1 2" key="1">
    <citation type="submission" date="2018-02" db="EMBL/GenBank/DDBJ databases">
        <title>Genome sequencing of Solimonas sp. HR-BB.</title>
        <authorList>
            <person name="Lee Y."/>
            <person name="Jeon C.O."/>
        </authorList>
    </citation>
    <scope>NUCLEOTIDE SEQUENCE [LARGE SCALE GENOMIC DNA]</scope>
    <source>
        <strain evidence="1 2">HR-BB</strain>
    </source>
</reference>
<dbReference type="AlphaFoldDB" id="A0A2S5TJD3"/>
<gene>
    <name evidence="1" type="ORF">C3942_05330</name>
</gene>
<name>A0A2S5TJD3_9GAMM</name>
<dbReference type="Proteomes" id="UP000238220">
    <property type="component" value="Unassembled WGS sequence"/>
</dbReference>
<sequence length="210" mass="23242">MPLELVLALIGTAALWGTLVAGLRLHDETMELRHELRRVEAWHSDYGYTSRAIGTLAQVQKLAESGVGIGTDTVRGIHHGIASIPFGILEAIPATRDTTRVVRAIHDQTADTVYGAINLVNRVLGKGLRRGMGVDEKKEEPYRGQVSDAEMVDFRHFIDTRPDPAEFRLRYPDVTLVLPGEVTTADYRADRSRFHALVDEGGRISGGEFR</sequence>
<dbReference type="RefSeq" id="WP_104229325.1">
    <property type="nucleotide sequence ID" value="NZ_PSNW01000002.1"/>
</dbReference>
<organism evidence="1 2">
    <name type="scientific">Solimonas fluminis</name>
    <dbReference type="NCBI Taxonomy" id="2086571"/>
    <lineage>
        <taxon>Bacteria</taxon>
        <taxon>Pseudomonadati</taxon>
        <taxon>Pseudomonadota</taxon>
        <taxon>Gammaproteobacteria</taxon>
        <taxon>Nevskiales</taxon>
        <taxon>Nevskiaceae</taxon>
        <taxon>Solimonas</taxon>
    </lineage>
</organism>
<proteinExistence type="predicted"/>
<evidence type="ECO:0000313" key="1">
    <source>
        <dbReference type="EMBL" id="PPE75099.1"/>
    </source>
</evidence>
<comment type="caution">
    <text evidence="1">The sequence shown here is derived from an EMBL/GenBank/DDBJ whole genome shotgun (WGS) entry which is preliminary data.</text>
</comment>
<keyword evidence="2" id="KW-1185">Reference proteome</keyword>
<accession>A0A2S5TJD3</accession>
<evidence type="ECO:0000313" key="2">
    <source>
        <dbReference type="Proteomes" id="UP000238220"/>
    </source>
</evidence>